<protein>
    <recommendedName>
        <fullName evidence="3">Thiol-disulfide oxidoreductase DCC</fullName>
    </recommendedName>
</protein>
<dbReference type="PANTHER" id="PTHR34290">
    <property type="entry name" value="SI:CH73-390P7.2"/>
    <property type="match status" value="1"/>
</dbReference>
<dbReference type="InterPro" id="IPR044691">
    <property type="entry name" value="DCC1_Trx"/>
</dbReference>
<dbReference type="PANTHER" id="PTHR34290:SF2">
    <property type="entry name" value="OS04G0668800 PROTEIN"/>
    <property type="match status" value="1"/>
</dbReference>
<reference evidence="1 2" key="1">
    <citation type="journal article" date="2023" name="Nat. Commun.">
        <title>Origin of minicircular mitochondrial genomes in red algae.</title>
        <authorList>
            <person name="Lee Y."/>
            <person name="Cho C.H."/>
            <person name="Lee Y.M."/>
            <person name="Park S.I."/>
            <person name="Yang J.H."/>
            <person name="West J.A."/>
            <person name="Bhattacharya D."/>
            <person name="Yoon H.S."/>
        </authorList>
    </citation>
    <scope>NUCLEOTIDE SEQUENCE [LARGE SCALE GENOMIC DNA]</scope>
    <source>
        <strain evidence="1 2">CCMP1338</strain>
        <tissue evidence="1">Whole cell</tissue>
    </source>
</reference>
<comment type="caution">
    <text evidence="1">The sequence shown here is derived from an EMBL/GenBank/DDBJ whole genome shotgun (WGS) entry which is preliminary data.</text>
</comment>
<evidence type="ECO:0000313" key="2">
    <source>
        <dbReference type="Proteomes" id="UP001157974"/>
    </source>
</evidence>
<keyword evidence="2" id="KW-1185">Reference proteome</keyword>
<proteinExistence type="predicted"/>
<dbReference type="Pfam" id="PF04134">
    <property type="entry name" value="DCC1-like"/>
    <property type="match status" value="1"/>
</dbReference>
<dbReference type="GO" id="GO:0015035">
    <property type="term" value="F:protein-disulfide reductase activity"/>
    <property type="evidence" value="ECO:0007669"/>
    <property type="project" value="InterPro"/>
</dbReference>
<dbReference type="Proteomes" id="UP001157974">
    <property type="component" value="Unassembled WGS sequence"/>
</dbReference>
<dbReference type="EMBL" id="JAMWBK010000003">
    <property type="protein sequence ID" value="KAJ8907048.1"/>
    <property type="molecule type" value="Genomic_DNA"/>
</dbReference>
<accession>A0AAV8UZM3</accession>
<dbReference type="InterPro" id="IPR007263">
    <property type="entry name" value="DCC1-like"/>
</dbReference>
<dbReference type="AlphaFoldDB" id="A0AAV8UZM3"/>
<gene>
    <name evidence="1" type="ORF">NDN08_003531</name>
</gene>
<organism evidence="1 2">
    <name type="scientific">Rhodosorus marinus</name>
    <dbReference type="NCBI Taxonomy" id="101924"/>
    <lineage>
        <taxon>Eukaryota</taxon>
        <taxon>Rhodophyta</taxon>
        <taxon>Stylonematophyceae</taxon>
        <taxon>Stylonematales</taxon>
        <taxon>Stylonemataceae</taxon>
        <taxon>Rhodosorus</taxon>
    </lineage>
</organism>
<evidence type="ECO:0000313" key="1">
    <source>
        <dbReference type="EMBL" id="KAJ8907048.1"/>
    </source>
</evidence>
<sequence>MAFVGSLGTGFTGSRVAVSRAPVRSVGVMGHSRVKMTLAPTREEITQISGVAAEGWKVQLLYDSDCPLCMREVNFLTKRDGGRGLVDFVDVSDLSYSAEEHQGISFEDAMGRIHAVLPDGTVITGIDVFVTVYEALGMGWVYAVTKIPGVGKIADSVYNMWADARLQLTGRRELAELVKEREEALAEVQDCETSCKIEW</sequence>
<name>A0AAV8UZM3_9RHOD</name>
<evidence type="ECO:0008006" key="3">
    <source>
        <dbReference type="Google" id="ProtNLM"/>
    </source>
</evidence>